<protein>
    <submittedName>
        <fullName evidence="1">Uncharacterized protein</fullName>
    </submittedName>
</protein>
<accession>A0ABY5R2C2</accession>
<keyword evidence="2" id="KW-1185">Reference proteome</keyword>
<evidence type="ECO:0000313" key="2">
    <source>
        <dbReference type="Proteomes" id="UP001058098"/>
    </source>
</evidence>
<proteinExistence type="predicted"/>
<dbReference type="RefSeq" id="WP_258121911.1">
    <property type="nucleotide sequence ID" value="NZ_CP062229.1"/>
</dbReference>
<evidence type="ECO:0000313" key="1">
    <source>
        <dbReference type="EMBL" id="UVC17036.1"/>
    </source>
</evidence>
<dbReference type="EMBL" id="CP062229">
    <property type="protein sequence ID" value="UVC17036.1"/>
    <property type="molecule type" value="Genomic_DNA"/>
</dbReference>
<name>A0ABY5R2C2_9HYPH</name>
<sequence>MTKSRQLRKAERRHFSIVFQDIFNWLAMRASAKQTTSGMVIVFSKHNGSEATDKVAAALQLIRDFDPVRHRRVVRDLKRIWITTITGAAGQFVNSTWTCELDERFVLGEHTTTEQVAGAIVHEATHARLHQRGIGYEQELRDRVEQVCMGRELAFAAKLPDGESICRWVQARQDRSVDYSNAAFSARDIAGARDALLHLDVPAWLADMIVSFVRWRHRRILGRKDTKRASDQPN</sequence>
<reference evidence="1" key="1">
    <citation type="submission" date="2020-09" db="EMBL/GenBank/DDBJ databases">
        <title>Rhizobia associated with sainfoin plants.</title>
        <authorList>
            <person name="Asharfi S."/>
            <person name="Kuzmanovic N."/>
            <person name="Bunk B."/>
            <person name="Sproeer C."/>
            <person name="Becker M."/>
            <person name="Thuenen T."/>
        </authorList>
    </citation>
    <scope>NUCLEOTIDE SEQUENCE</scope>
    <source>
        <strain evidence="1">OM4</strain>
    </source>
</reference>
<gene>
    <name evidence="1" type="ORF">IHQ72_07810</name>
</gene>
<dbReference type="Proteomes" id="UP001058098">
    <property type="component" value="Chromosome"/>
</dbReference>
<organism evidence="1 2">
    <name type="scientific">Mesorhizobium onobrychidis</name>
    <dbReference type="NCBI Taxonomy" id="2775404"/>
    <lineage>
        <taxon>Bacteria</taxon>
        <taxon>Pseudomonadati</taxon>
        <taxon>Pseudomonadota</taxon>
        <taxon>Alphaproteobacteria</taxon>
        <taxon>Hyphomicrobiales</taxon>
        <taxon>Phyllobacteriaceae</taxon>
        <taxon>Mesorhizobium</taxon>
    </lineage>
</organism>